<keyword evidence="7" id="KW-1185">Reference proteome</keyword>
<evidence type="ECO:0000313" key="7">
    <source>
        <dbReference type="Proteomes" id="UP001431429"/>
    </source>
</evidence>
<dbReference type="InterPro" id="IPR001296">
    <property type="entry name" value="Glyco_trans_1"/>
</dbReference>
<dbReference type="InterPro" id="IPR003594">
    <property type="entry name" value="HATPase_dom"/>
</dbReference>
<dbReference type="EMBL" id="JAMQAW010000029">
    <property type="protein sequence ID" value="MCM2391216.1"/>
    <property type="molecule type" value="Genomic_DNA"/>
</dbReference>
<feature type="domain" description="Histidine kinase/HSP90-like ATPase" evidence="5">
    <location>
        <begin position="50"/>
        <end position="159"/>
    </location>
</feature>
<gene>
    <name evidence="6" type="ORF">NBG84_23475</name>
</gene>
<evidence type="ECO:0000256" key="3">
    <source>
        <dbReference type="SAM" id="MobiDB-lite"/>
    </source>
</evidence>
<dbReference type="Proteomes" id="UP001431429">
    <property type="component" value="Unassembled WGS sequence"/>
</dbReference>
<protein>
    <recommendedName>
        <fullName evidence="1">D-inositol 3-phosphate glycosyltransferase</fullName>
    </recommendedName>
</protein>
<dbReference type="RefSeq" id="WP_250921540.1">
    <property type="nucleotide sequence ID" value="NZ_JAMQAW010000029.1"/>
</dbReference>
<dbReference type="CDD" id="cd03801">
    <property type="entry name" value="GT4_PimA-like"/>
    <property type="match status" value="1"/>
</dbReference>
<proteinExistence type="predicted"/>
<evidence type="ECO:0000259" key="5">
    <source>
        <dbReference type="Pfam" id="PF13581"/>
    </source>
</evidence>
<dbReference type="PANTHER" id="PTHR12526:SF638">
    <property type="entry name" value="SPORE COAT PROTEIN SA"/>
    <property type="match status" value="1"/>
</dbReference>
<name>A0ABT0US66_9ACTN</name>
<dbReference type="InterPro" id="IPR036890">
    <property type="entry name" value="HATPase_C_sf"/>
</dbReference>
<comment type="caution">
    <text evidence="6">The sequence shown here is derived from an EMBL/GenBank/DDBJ whole genome shotgun (WGS) entry which is preliminary data.</text>
</comment>
<dbReference type="Pfam" id="PF00534">
    <property type="entry name" value="Glycos_transf_1"/>
    <property type="match status" value="1"/>
</dbReference>
<dbReference type="Gene3D" id="3.40.50.2000">
    <property type="entry name" value="Glycogen Phosphorylase B"/>
    <property type="match status" value="1"/>
</dbReference>
<dbReference type="Pfam" id="PF13581">
    <property type="entry name" value="HATPase_c_2"/>
    <property type="match status" value="1"/>
</dbReference>
<accession>A0ABT0US66</accession>
<dbReference type="Gene3D" id="3.30.565.10">
    <property type="entry name" value="Histidine kinase-like ATPase, C-terminal domain"/>
    <property type="match status" value="1"/>
</dbReference>
<reference evidence="6" key="1">
    <citation type="submission" date="2022-06" db="EMBL/GenBank/DDBJ databases">
        <title>Genome public.</title>
        <authorList>
            <person name="Sun Q."/>
        </authorList>
    </citation>
    <scope>NUCLEOTIDE SEQUENCE</scope>
    <source>
        <strain evidence="6">CWNU-1</strain>
    </source>
</reference>
<dbReference type="GO" id="GO:0016757">
    <property type="term" value="F:glycosyltransferase activity"/>
    <property type="evidence" value="ECO:0007669"/>
    <property type="project" value="UniProtKB-KW"/>
</dbReference>
<evidence type="ECO:0000256" key="2">
    <source>
        <dbReference type="ARBA" id="ARBA00022679"/>
    </source>
</evidence>
<evidence type="ECO:0000313" key="6">
    <source>
        <dbReference type="EMBL" id="MCM2391216.1"/>
    </source>
</evidence>
<dbReference type="PANTHER" id="PTHR12526">
    <property type="entry name" value="GLYCOSYLTRANSFERASE"/>
    <property type="match status" value="1"/>
</dbReference>
<dbReference type="SUPFAM" id="SSF53756">
    <property type="entry name" value="UDP-Glycosyltransferase/glycogen phosphorylase"/>
    <property type="match status" value="1"/>
</dbReference>
<evidence type="ECO:0000256" key="1">
    <source>
        <dbReference type="ARBA" id="ARBA00021292"/>
    </source>
</evidence>
<organism evidence="6 7">
    <name type="scientific">Streptomyces albipurpureus</name>
    <dbReference type="NCBI Taxonomy" id="2897419"/>
    <lineage>
        <taxon>Bacteria</taxon>
        <taxon>Bacillati</taxon>
        <taxon>Actinomycetota</taxon>
        <taxon>Actinomycetes</taxon>
        <taxon>Kitasatosporales</taxon>
        <taxon>Streptomycetaceae</taxon>
        <taxon>Streptomyces</taxon>
    </lineage>
</organism>
<feature type="domain" description="Glycosyl transferase family 1" evidence="4">
    <location>
        <begin position="418"/>
        <end position="589"/>
    </location>
</feature>
<sequence length="626" mass="66535">MRNHTSTSRDRPGSVLERAIGRPVSAPSHGYADGGGTTTLITDLPYGPRAAAVAREAVAVALLGTEADLLDDARLIGSELATNAFASGNPPLVLCVDRRSPVIGGLEVEITVTDGGCLRPAPASHPAPEEQAESGRGLVLVEALADAWSLTTGADGTRAWCRLTRVQLFACENALMPAPTRSCLRRRHHTVRIDHATPPSPSAEVPTAVRYPRVVVALHEGLYGAESGTGFSNRAFLTALARLLPTGRLSVISPPVSVTAVAHDRRWIREVQLMLDEAEAEVITIPEVRMPPDSVRGSTQLCAMAGKAAARVVDRTSRCLFVGLDIPFLGLAAYTSPTTDLLLVPRSAAALTRPGDLSRIRWEREALRAATAQGGRIGAISTHMRNHLVTNCAIPRAHIVNIPNGLIREEMARPTHVRPLPFKARAGFLLAMGRAVPSKGFEDLLEALHVLKERGVRLPHLLLAAVTSGEHEHLSSYQRHLAAGIRASGLDATLITRFTPSIRSWLHSPALHAVVVPSREEPFGRIPLEAFAAGAGPVVATSAGGLAQTVIEGETGFTAAPTDSQSLASALHRALTALPRERERLRNAGAALVRSRHDYEATIGSAIGRIAPWALAPSPTGESRSQ</sequence>
<keyword evidence="2 6" id="KW-0808">Transferase</keyword>
<feature type="region of interest" description="Disordered" evidence="3">
    <location>
        <begin position="1"/>
        <end position="34"/>
    </location>
</feature>
<dbReference type="CDD" id="cd16936">
    <property type="entry name" value="HATPase_RsbW-like"/>
    <property type="match status" value="1"/>
</dbReference>
<keyword evidence="6" id="KW-0328">Glycosyltransferase</keyword>
<evidence type="ECO:0000259" key="4">
    <source>
        <dbReference type="Pfam" id="PF00534"/>
    </source>
</evidence>